<dbReference type="Gene3D" id="3.90.70.10">
    <property type="entry name" value="Cysteine proteinases"/>
    <property type="match status" value="1"/>
</dbReference>
<dbReference type="SUPFAM" id="SSF54001">
    <property type="entry name" value="Cysteine proteinases"/>
    <property type="match status" value="1"/>
</dbReference>
<gene>
    <name evidence="1" type="ORF">CPT_Shady_077</name>
</gene>
<dbReference type="Proteomes" id="UP000663311">
    <property type="component" value="Segment"/>
</dbReference>
<name>A0A873WLH1_9CAUD</name>
<accession>A0A873WLH1</accession>
<proteinExistence type="predicted"/>
<organism evidence="1 2">
    <name type="scientific">Streptomyces phage Shady</name>
    <dbReference type="NCBI Taxonomy" id="2767585"/>
    <lineage>
        <taxon>Viruses</taxon>
        <taxon>Duplodnaviria</taxon>
        <taxon>Heunggongvirae</taxon>
        <taxon>Uroviricota</taxon>
        <taxon>Caudoviricetes</taxon>
        <taxon>Colingsworthviridae</taxon>
        <taxon>Shadyvirus</taxon>
        <taxon>Shadyvirus shady</taxon>
    </lineage>
</organism>
<dbReference type="GO" id="GO:0001897">
    <property type="term" value="P:symbiont-mediated cytolysis of host cell"/>
    <property type="evidence" value="ECO:0007669"/>
    <property type="project" value="UniProtKB-ARBA"/>
</dbReference>
<evidence type="ECO:0000313" key="1">
    <source>
        <dbReference type="EMBL" id="QPB09832.1"/>
    </source>
</evidence>
<reference evidence="1" key="1">
    <citation type="submission" date="2020-07" db="EMBL/GenBank/DDBJ databases">
        <title>Complete genome sequence of Streptomyces phage Shady.</title>
        <authorList>
            <person name="Ortega C.A."/>
            <person name="Hernandez I."/>
            <person name="Guadalupe Vizoso-Pinto M."/>
            <person name="Clark J.D."/>
            <person name="Liu M."/>
            <person name="Burrowes B.H."/>
        </authorList>
    </citation>
    <scope>NUCLEOTIDE SEQUENCE</scope>
</reference>
<dbReference type="InterPro" id="IPR038765">
    <property type="entry name" value="Papain-like_cys_pep_sf"/>
</dbReference>
<sequence length="205" mass="22007">MPVWQRRIPVHTQGRTGSCTGNALAGVLGSDSRDRTGTTHVRVRADRFGIFPAGSYALDEDFARRAYALATRFDNYRGEYPARDTGSNGLAAAQAGKALGVVADYSHVRSLSGLLAGLENGPVIWGTLWRRSMFSVDASGFVSVDRSSPVWGGHALVISGHEGDAFTIQNSWGPNWGLGGSAFVHGADMAWLLAEYADITIPFLY</sequence>
<dbReference type="EMBL" id="MT701596">
    <property type="protein sequence ID" value="QPB09832.1"/>
    <property type="molecule type" value="Genomic_DNA"/>
</dbReference>
<protein>
    <recommendedName>
        <fullName evidence="3">Peptidase C1A papain C-terminal domain-containing protein</fullName>
    </recommendedName>
</protein>
<evidence type="ECO:0008006" key="3">
    <source>
        <dbReference type="Google" id="ProtNLM"/>
    </source>
</evidence>
<keyword evidence="2" id="KW-1185">Reference proteome</keyword>
<evidence type="ECO:0000313" key="2">
    <source>
        <dbReference type="Proteomes" id="UP000663311"/>
    </source>
</evidence>